<sequence>MLDQKKESFTLIELLVVIAIIGLLASIVIIGLSDARNKAKDARIMMEMWQVRSIAESIRYDYDSYATTCDADNTLNESAPDPYGKQLEIIEEDIHLLQGSPTPKKIRCYSSGDKYCASAKLTSIGAGWYCADSTAVKPKRKITRQRNRFSIILIIATALHN</sequence>
<organism evidence="7">
    <name type="scientific">marine sediment metagenome</name>
    <dbReference type="NCBI Taxonomy" id="412755"/>
    <lineage>
        <taxon>unclassified sequences</taxon>
        <taxon>metagenomes</taxon>
        <taxon>ecological metagenomes</taxon>
    </lineage>
</organism>
<evidence type="ECO:0000256" key="6">
    <source>
        <dbReference type="SAM" id="Phobius"/>
    </source>
</evidence>
<reference evidence="7" key="1">
    <citation type="journal article" date="2014" name="Front. Microbiol.">
        <title>High frequency of phylogenetically diverse reductive dehalogenase-homologous genes in deep subseafloor sedimentary metagenomes.</title>
        <authorList>
            <person name="Kawai M."/>
            <person name="Futagami T."/>
            <person name="Toyoda A."/>
            <person name="Takaki Y."/>
            <person name="Nishi S."/>
            <person name="Hori S."/>
            <person name="Arai W."/>
            <person name="Tsubouchi T."/>
            <person name="Morono Y."/>
            <person name="Uchiyama I."/>
            <person name="Ito T."/>
            <person name="Fujiyama A."/>
            <person name="Inagaki F."/>
            <person name="Takami H."/>
        </authorList>
    </citation>
    <scope>NUCLEOTIDE SEQUENCE</scope>
    <source>
        <strain evidence="7">Expedition CK06-06</strain>
    </source>
</reference>
<dbReference type="Gene3D" id="3.30.700.10">
    <property type="entry name" value="Glycoprotein, Type 4 Pilin"/>
    <property type="match status" value="1"/>
</dbReference>
<evidence type="ECO:0000256" key="5">
    <source>
        <dbReference type="ARBA" id="ARBA00023136"/>
    </source>
</evidence>
<dbReference type="NCBIfam" id="TIGR02532">
    <property type="entry name" value="IV_pilin_GFxxxE"/>
    <property type="match status" value="1"/>
</dbReference>
<dbReference type="PANTHER" id="PTHR30093:SF44">
    <property type="entry name" value="TYPE II SECRETION SYSTEM CORE PROTEIN G"/>
    <property type="match status" value="1"/>
</dbReference>
<accession>X1MP63</accession>
<keyword evidence="4 6" id="KW-1133">Transmembrane helix</keyword>
<evidence type="ECO:0000256" key="4">
    <source>
        <dbReference type="ARBA" id="ARBA00022989"/>
    </source>
</evidence>
<protein>
    <recommendedName>
        <fullName evidence="8">Type II secretion system protein GspG C-terminal domain-containing protein</fullName>
    </recommendedName>
</protein>
<name>X1MP63_9ZZZZ</name>
<dbReference type="EMBL" id="BARV01009477">
    <property type="protein sequence ID" value="GAI16450.1"/>
    <property type="molecule type" value="Genomic_DNA"/>
</dbReference>
<dbReference type="GO" id="GO:0016020">
    <property type="term" value="C:membrane"/>
    <property type="evidence" value="ECO:0007669"/>
    <property type="project" value="UniProtKB-SubCell"/>
</dbReference>
<evidence type="ECO:0000256" key="1">
    <source>
        <dbReference type="ARBA" id="ARBA00004167"/>
    </source>
</evidence>
<dbReference type="InterPro" id="IPR045584">
    <property type="entry name" value="Pilin-like"/>
</dbReference>
<comment type="subcellular location">
    <subcellularLocation>
        <location evidence="1">Membrane</location>
        <topology evidence="1">Single-pass membrane protein</topology>
    </subcellularLocation>
</comment>
<evidence type="ECO:0008006" key="8">
    <source>
        <dbReference type="Google" id="ProtNLM"/>
    </source>
</evidence>
<gene>
    <name evidence="7" type="ORF">S06H3_18680</name>
</gene>
<proteinExistence type="predicted"/>
<evidence type="ECO:0000256" key="2">
    <source>
        <dbReference type="ARBA" id="ARBA00022481"/>
    </source>
</evidence>
<keyword evidence="2" id="KW-0488">Methylation</keyword>
<dbReference type="PANTHER" id="PTHR30093">
    <property type="entry name" value="GENERAL SECRETION PATHWAY PROTEIN G"/>
    <property type="match status" value="1"/>
</dbReference>
<dbReference type="AlphaFoldDB" id="X1MP63"/>
<comment type="caution">
    <text evidence="7">The sequence shown here is derived from an EMBL/GenBank/DDBJ whole genome shotgun (WGS) entry which is preliminary data.</text>
</comment>
<dbReference type="Pfam" id="PF07963">
    <property type="entry name" value="N_methyl"/>
    <property type="match status" value="1"/>
</dbReference>
<feature type="transmembrane region" description="Helical" evidence="6">
    <location>
        <begin position="12"/>
        <end position="33"/>
    </location>
</feature>
<keyword evidence="3 6" id="KW-0812">Transmembrane</keyword>
<dbReference type="SUPFAM" id="SSF54523">
    <property type="entry name" value="Pili subunits"/>
    <property type="match status" value="1"/>
</dbReference>
<dbReference type="InterPro" id="IPR012902">
    <property type="entry name" value="N_methyl_site"/>
</dbReference>
<evidence type="ECO:0000313" key="7">
    <source>
        <dbReference type="EMBL" id="GAI16450.1"/>
    </source>
</evidence>
<keyword evidence="5 6" id="KW-0472">Membrane</keyword>
<evidence type="ECO:0000256" key="3">
    <source>
        <dbReference type="ARBA" id="ARBA00022692"/>
    </source>
</evidence>